<evidence type="ECO:0000256" key="3">
    <source>
        <dbReference type="PROSITE-ProRule" id="PRU00446"/>
    </source>
</evidence>
<evidence type="ECO:0000313" key="7">
    <source>
        <dbReference type="Proteomes" id="UP001159427"/>
    </source>
</evidence>
<comment type="subcellular location">
    <subcellularLocation>
        <location evidence="1">Secreted</location>
    </subcellularLocation>
</comment>
<protein>
    <recommendedName>
        <fullName evidence="5">Olfactomedin-like domain-containing protein</fullName>
    </recommendedName>
</protein>
<dbReference type="PROSITE" id="PS51132">
    <property type="entry name" value="OLF"/>
    <property type="match status" value="1"/>
</dbReference>
<name>A0ABN8LPI0_9CNID</name>
<dbReference type="SMART" id="SM00284">
    <property type="entry name" value="OLF"/>
    <property type="match status" value="1"/>
</dbReference>
<sequence length="464" mass="53185">YRPYTLIFSSLLIIPLMNLQDNGLGSSLVKSRSKRSYHHSHSKKLSIKDLALELAKNIICSSFSSFQLLKMIINEQHDLDKAKESVYILQKDSCTYIKSIGKPVTHNNRYYTYGAWMKDPLGIMGTETIFVMANYYSNNVLEEFENMEMFKAGVARKKYKLPYNWDGTGGVVYGPYLYYNRVGTNNVVKYNLRTEREEKQIGLPGSARKTYYQWGGYSQVDLAVDEHGLWALWGYSSNSYKLRVQMIDVNRGYLTHAWNLNTEVMSSMGNAFVACGVIYCIDNYNSKSTTINFAYVLESSSYIVKYNLHTERVDAQISLSGLSPRKNGYQWCGGYCAVDLAVDEQGLWALWGDTGNSYRLYASKIDVSKNAVTYTYGLSTEPMRSMGNAFVSCGVIYCIDSYNSKSTTINFAYDTKTGKQWNSNIQFTNQYNYNSMVAYNPRERVLYAWDNRRLVTYSITFEKH</sequence>
<keyword evidence="4" id="KW-0732">Signal</keyword>
<organism evidence="6 7">
    <name type="scientific">Porites evermanni</name>
    <dbReference type="NCBI Taxonomy" id="104178"/>
    <lineage>
        <taxon>Eukaryota</taxon>
        <taxon>Metazoa</taxon>
        <taxon>Cnidaria</taxon>
        <taxon>Anthozoa</taxon>
        <taxon>Hexacorallia</taxon>
        <taxon>Scleractinia</taxon>
        <taxon>Fungiina</taxon>
        <taxon>Poritidae</taxon>
        <taxon>Porites</taxon>
    </lineage>
</organism>
<proteinExistence type="predicted"/>
<comment type="caution">
    <text evidence="3">Lacks conserved residue(s) required for the propagation of feature annotation.</text>
</comment>
<feature type="chain" id="PRO_5046656356" description="Olfactomedin-like domain-containing protein" evidence="4">
    <location>
        <begin position="20"/>
        <end position="464"/>
    </location>
</feature>
<evidence type="ECO:0000313" key="6">
    <source>
        <dbReference type="EMBL" id="CAH3017595.1"/>
    </source>
</evidence>
<evidence type="ECO:0000256" key="2">
    <source>
        <dbReference type="ARBA" id="ARBA00022525"/>
    </source>
</evidence>
<comment type="caution">
    <text evidence="6">The sequence shown here is derived from an EMBL/GenBank/DDBJ whole genome shotgun (WGS) entry which is preliminary data.</text>
</comment>
<feature type="domain" description="Olfactomedin-like" evidence="5">
    <location>
        <begin position="93"/>
        <end position="463"/>
    </location>
</feature>
<dbReference type="InterPro" id="IPR050605">
    <property type="entry name" value="Olfactomedin-like_domain"/>
</dbReference>
<keyword evidence="2" id="KW-0964">Secreted</keyword>
<evidence type="ECO:0000256" key="4">
    <source>
        <dbReference type="SAM" id="SignalP"/>
    </source>
</evidence>
<feature type="signal peptide" evidence="4">
    <location>
        <begin position="1"/>
        <end position="19"/>
    </location>
</feature>
<reference evidence="6 7" key="1">
    <citation type="submission" date="2022-05" db="EMBL/GenBank/DDBJ databases">
        <authorList>
            <consortium name="Genoscope - CEA"/>
            <person name="William W."/>
        </authorList>
    </citation>
    <scope>NUCLEOTIDE SEQUENCE [LARGE SCALE GENOMIC DNA]</scope>
</reference>
<accession>A0ABN8LPI0</accession>
<dbReference type="SUPFAM" id="SSF63825">
    <property type="entry name" value="YWTD domain"/>
    <property type="match status" value="1"/>
</dbReference>
<gene>
    <name evidence="6" type="ORF">PEVE_00038595</name>
</gene>
<dbReference type="PANTHER" id="PTHR23192">
    <property type="entry name" value="OLFACTOMEDIN-RELATED"/>
    <property type="match status" value="1"/>
</dbReference>
<dbReference type="EMBL" id="CALNXI010000066">
    <property type="protein sequence ID" value="CAH3017595.1"/>
    <property type="molecule type" value="Genomic_DNA"/>
</dbReference>
<dbReference type="Proteomes" id="UP001159427">
    <property type="component" value="Unassembled WGS sequence"/>
</dbReference>
<dbReference type="PANTHER" id="PTHR23192:SF87">
    <property type="entry name" value="AMASSIN-3"/>
    <property type="match status" value="1"/>
</dbReference>
<evidence type="ECO:0000259" key="5">
    <source>
        <dbReference type="PROSITE" id="PS51132"/>
    </source>
</evidence>
<dbReference type="InterPro" id="IPR003112">
    <property type="entry name" value="Olfac-like_dom"/>
</dbReference>
<feature type="non-terminal residue" evidence="6">
    <location>
        <position position="1"/>
    </location>
</feature>
<dbReference type="Pfam" id="PF02191">
    <property type="entry name" value="OLF"/>
    <property type="match status" value="1"/>
</dbReference>
<keyword evidence="7" id="KW-1185">Reference proteome</keyword>
<evidence type="ECO:0000256" key="1">
    <source>
        <dbReference type="ARBA" id="ARBA00004613"/>
    </source>
</evidence>